<evidence type="ECO:0000313" key="6">
    <source>
        <dbReference type="Proteomes" id="UP000002051"/>
    </source>
</evidence>
<dbReference type="STRING" id="3880.G7I4I3"/>
<proteinExistence type="predicted"/>
<dbReference type="HOGENOM" id="CLU_049248_0_0_1"/>
<dbReference type="EMBL" id="CM001217">
    <property type="protein sequence ID" value="AES59500.1"/>
    <property type="molecule type" value="Genomic_DNA"/>
</dbReference>
<keyword evidence="6" id="KW-1185">Reference proteome</keyword>
<evidence type="ECO:0000256" key="1">
    <source>
        <dbReference type="ARBA" id="ARBA00023125"/>
    </source>
</evidence>
<protein>
    <submittedName>
        <fullName evidence="3">Organellar single-stranded DNA-binding protein</fullName>
    </submittedName>
    <submittedName>
        <fullName evidence="4">Putative primosome PriB/single-strand DNA-binding protein</fullName>
    </submittedName>
</protein>
<dbReference type="eggNOG" id="ENOG502S048">
    <property type="taxonomic scope" value="Eukaryota"/>
</dbReference>
<gene>
    <name evidence="5" type="primary">11412580</name>
    <name evidence="3" type="ordered locus">MTR_1g021080</name>
    <name evidence="4" type="ORF">MtrunA17_Chr1g0153971</name>
</gene>
<dbReference type="EnsemblPlants" id="AES59500">
    <property type="protein sequence ID" value="AES59500"/>
    <property type="gene ID" value="MTR_1g021080"/>
</dbReference>
<dbReference type="SUPFAM" id="SSF50249">
    <property type="entry name" value="Nucleic acid-binding proteins"/>
    <property type="match status" value="1"/>
</dbReference>
<dbReference type="InterPro" id="IPR000424">
    <property type="entry name" value="Primosome_PriB/ssb"/>
</dbReference>
<name>G7I4I3_MEDTR</name>
<dbReference type="GO" id="GO:0008047">
    <property type="term" value="F:enzyme activator activity"/>
    <property type="evidence" value="ECO:0000318"/>
    <property type="project" value="GO_Central"/>
</dbReference>
<reference evidence="3 6" key="1">
    <citation type="journal article" date="2011" name="Nature">
        <title>The Medicago genome provides insight into the evolution of rhizobial symbioses.</title>
        <authorList>
            <person name="Young N.D."/>
            <person name="Debelle F."/>
            <person name="Oldroyd G.E."/>
            <person name="Geurts R."/>
            <person name="Cannon S.B."/>
            <person name="Udvardi M.K."/>
            <person name="Benedito V.A."/>
            <person name="Mayer K.F."/>
            <person name="Gouzy J."/>
            <person name="Schoof H."/>
            <person name="Van de Peer Y."/>
            <person name="Proost S."/>
            <person name="Cook D.R."/>
            <person name="Meyers B.C."/>
            <person name="Spannagl M."/>
            <person name="Cheung F."/>
            <person name="De Mita S."/>
            <person name="Krishnakumar V."/>
            <person name="Gundlach H."/>
            <person name="Zhou S."/>
            <person name="Mudge J."/>
            <person name="Bharti A.K."/>
            <person name="Murray J.D."/>
            <person name="Naoumkina M.A."/>
            <person name="Rosen B."/>
            <person name="Silverstein K.A."/>
            <person name="Tang H."/>
            <person name="Rombauts S."/>
            <person name="Zhao P.X."/>
            <person name="Zhou P."/>
            <person name="Barbe V."/>
            <person name="Bardou P."/>
            <person name="Bechner M."/>
            <person name="Bellec A."/>
            <person name="Berger A."/>
            <person name="Berges H."/>
            <person name="Bidwell S."/>
            <person name="Bisseling T."/>
            <person name="Choisne N."/>
            <person name="Couloux A."/>
            <person name="Denny R."/>
            <person name="Deshpande S."/>
            <person name="Dai X."/>
            <person name="Doyle J.J."/>
            <person name="Dudez A.M."/>
            <person name="Farmer A.D."/>
            <person name="Fouteau S."/>
            <person name="Franken C."/>
            <person name="Gibelin C."/>
            <person name="Gish J."/>
            <person name="Goldstein S."/>
            <person name="Gonzalez A.J."/>
            <person name="Green P.J."/>
            <person name="Hallab A."/>
            <person name="Hartog M."/>
            <person name="Hua A."/>
            <person name="Humphray S.J."/>
            <person name="Jeong D.H."/>
            <person name="Jing Y."/>
            <person name="Jocker A."/>
            <person name="Kenton S.M."/>
            <person name="Kim D.J."/>
            <person name="Klee K."/>
            <person name="Lai H."/>
            <person name="Lang C."/>
            <person name="Lin S."/>
            <person name="Macmil S.L."/>
            <person name="Magdelenat G."/>
            <person name="Matthews L."/>
            <person name="McCorrison J."/>
            <person name="Monaghan E.L."/>
            <person name="Mun J.H."/>
            <person name="Najar F.Z."/>
            <person name="Nicholson C."/>
            <person name="Noirot C."/>
            <person name="O'Bleness M."/>
            <person name="Paule C.R."/>
            <person name="Poulain J."/>
            <person name="Prion F."/>
            <person name="Qin B."/>
            <person name="Qu C."/>
            <person name="Retzel E.F."/>
            <person name="Riddle C."/>
            <person name="Sallet E."/>
            <person name="Samain S."/>
            <person name="Samson N."/>
            <person name="Sanders I."/>
            <person name="Saurat O."/>
            <person name="Scarpelli C."/>
            <person name="Schiex T."/>
            <person name="Segurens B."/>
            <person name="Severin A.J."/>
            <person name="Sherrier D.J."/>
            <person name="Shi R."/>
            <person name="Sims S."/>
            <person name="Singer S.R."/>
            <person name="Sinharoy S."/>
            <person name="Sterck L."/>
            <person name="Viollet A."/>
            <person name="Wang B.B."/>
            <person name="Wang K."/>
            <person name="Wang M."/>
            <person name="Wang X."/>
            <person name="Warfsmann J."/>
            <person name="Weissenbach J."/>
            <person name="White D.D."/>
            <person name="White J.D."/>
            <person name="Wiley G.B."/>
            <person name="Wincker P."/>
            <person name="Xing Y."/>
            <person name="Yang L."/>
            <person name="Yao Z."/>
            <person name="Ying F."/>
            <person name="Zhai J."/>
            <person name="Zhou L."/>
            <person name="Zuber A."/>
            <person name="Denarie J."/>
            <person name="Dixon R.A."/>
            <person name="May G.D."/>
            <person name="Schwartz D.C."/>
            <person name="Rogers J."/>
            <person name="Quetier F."/>
            <person name="Town C.D."/>
            <person name="Roe B.A."/>
        </authorList>
    </citation>
    <scope>NUCLEOTIDE SEQUENCE [LARGE SCALE GENOMIC DNA]</scope>
    <source>
        <strain evidence="3">A17</strain>
        <strain evidence="5 6">cv. Jemalong A17</strain>
    </source>
</reference>
<organism evidence="3 6">
    <name type="scientific">Medicago truncatula</name>
    <name type="common">Barrel medic</name>
    <name type="synonym">Medicago tribuloides</name>
    <dbReference type="NCBI Taxonomy" id="3880"/>
    <lineage>
        <taxon>Eukaryota</taxon>
        <taxon>Viridiplantae</taxon>
        <taxon>Streptophyta</taxon>
        <taxon>Embryophyta</taxon>
        <taxon>Tracheophyta</taxon>
        <taxon>Spermatophyta</taxon>
        <taxon>Magnoliopsida</taxon>
        <taxon>eudicotyledons</taxon>
        <taxon>Gunneridae</taxon>
        <taxon>Pentapetalae</taxon>
        <taxon>rosids</taxon>
        <taxon>fabids</taxon>
        <taxon>Fabales</taxon>
        <taxon>Fabaceae</taxon>
        <taxon>Papilionoideae</taxon>
        <taxon>50 kb inversion clade</taxon>
        <taxon>NPAAA clade</taxon>
        <taxon>Hologalegina</taxon>
        <taxon>IRL clade</taxon>
        <taxon>Trifolieae</taxon>
        <taxon>Medicago</taxon>
    </lineage>
</organism>
<dbReference type="OMA" id="FKVMLKM"/>
<dbReference type="AlphaFoldDB" id="G7I4I3"/>
<evidence type="ECO:0000313" key="4">
    <source>
        <dbReference type="EMBL" id="RHN77361.1"/>
    </source>
</evidence>
<dbReference type="PANTHER" id="PTHR10302">
    <property type="entry name" value="SINGLE-STRANDED DNA-BINDING PROTEIN"/>
    <property type="match status" value="1"/>
</dbReference>
<reference evidence="5" key="3">
    <citation type="submission" date="2015-04" db="UniProtKB">
        <authorList>
            <consortium name="EnsemblPlants"/>
        </authorList>
    </citation>
    <scope>IDENTIFICATION</scope>
    <source>
        <strain evidence="5">cv. Jemalong A17</strain>
    </source>
</reference>
<dbReference type="Gramene" id="rna807">
    <property type="protein sequence ID" value="RHN77361.1"/>
    <property type="gene ID" value="gene807"/>
</dbReference>
<evidence type="ECO:0000313" key="3">
    <source>
        <dbReference type="EMBL" id="AES59500.1"/>
    </source>
</evidence>
<dbReference type="EMBL" id="PSQE01000001">
    <property type="protein sequence ID" value="RHN77361.1"/>
    <property type="molecule type" value="Genomic_DNA"/>
</dbReference>
<keyword evidence="1 2" id="KW-0238">DNA-binding</keyword>
<dbReference type="InterPro" id="IPR011344">
    <property type="entry name" value="ssDNA-bd"/>
</dbReference>
<dbReference type="GO" id="GO:0090297">
    <property type="term" value="P:positive regulation of mitochondrial DNA replication"/>
    <property type="evidence" value="ECO:0000318"/>
    <property type="project" value="GO_Central"/>
</dbReference>
<dbReference type="OrthoDB" id="1078367at2759"/>
<dbReference type="Proteomes" id="UP000265566">
    <property type="component" value="Chromosome 1"/>
</dbReference>
<dbReference type="KEGG" id="mtr:11412580"/>
<dbReference type="PROSITE" id="PS50935">
    <property type="entry name" value="SSB"/>
    <property type="match status" value="1"/>
</dbReference>
<evidence type="ECO:0000256" key="2">
    <source>
        <dbReference type="PROSITE-ProRule" id="PRU00252"/>
    </source>
</evidence>
<dbReference type="GO" id="GO:0042645">
    <property type="term" value="C:mitochondrial nucleoid"/>
    <property type="evidence" value="ECO:0000318"/>
    <property type="project" value="GO_Central"/>
</dbReference>
<evidence type="ECO:0000313" key="7">
    <source>
        <dbReference type="Proteomes" id="UP000265566"/>
    </source>
</evidence>
<reference evidence="4" key="5">
    <citation type="journal article" date="2018" name="Nat. Plants">
        <title>Whole-genome landscape of Medicago truncatula symbiotic genes.</title>
        <authorList>
            <person name="Pecrix Y."/>
            <person name="Gamas P."/>
            <person name="Carrere S."/>
        </authorList>
    </citation>
    <scope>NUCLEOTIDE SEQUENCE</scope>
    <source>
        <tissue evidence="4">Leaves</tissue>
    </source>
</reference>
<dbReference type="GO" id="GO:0006260">
    <property type="term" value="P:DNA replication"/>
    <property type="evidence" value="ECO:0000318"/>
    <property type="project" value="GO_Central"/>
</dbReference>
<dbReference type="PaxDb" id="3880-AES59500"/>
<dbReference type="Proteomes" id="UP000002051">
    <property type="component" value="Unassembled WGS sequence"/>
</dbReference>
<reference evidence="3 6" key="2">
    <citation type="journal article" date="2014" name="BMC Genomics">
        <title>An improved genome release (version Mt4.0) for the model legume Medicago truncatula.</title>
        <authorList>
            <person name="Tang H."/>
            <person name="Krishnakumar V."/>
            <person name="Bidwell S."/>
            <person name="Rosen B."/>
            <person name="Chan A."/>
            <person name="Zhou S."/>
            <person name="Gentzbittel L."/>
            <person name="Childs K.L."/>
            <person name="Yandell M."/>
            <person name="Gundlach H."/>
            <person name="Mayer K.F."/>
            <person name="Schwartz D.C."/>
            <person name="Town C.D."/>
        </authorList>
    </citation>
    <scope>GENOME REANNOTATION</scope>
    <source>
        <strain evidence="5 6">cv. Jemalong A17</strain>
    </source>
</reference>
<dbReference type="GO" id="GO:0003697">
    <property type="term" value="F:single-stranded DNA binding"/>
    <property type="evidence" value="ECO:0000318"/>
    <property type="project" value="GO_Central"/>
</dbReference>
<dbReference type="PANTHER" id="PTHR10302:SF18">
    <property type="entry name" value="PROTEIN OSB1, MITOCHONDRIAL"/>
    <property type="match status" value="1"/>
</dbReference>
<evidence type="ECO:0000313" key="5">
    <source>
        <dbReference type="EnsemblPlants" id="AES59500"/>
    </source>
</evidence>
<reference evidence="7" key="4">
    <citation type="journal article" date="2018" name="Nat. Plants">
        <title>Whole-genome landscape of Medicago truncatula symbiotic genes.</title>
        <authorList>
            <person name="Pecrix Y."/>
            <person name="Staton S.E."/>
            <person name="Sallet E."/>
            <person name="Lelandais-Briere C."/>
            <person name="Moreau S."/>
            <person name="Carrere S."/>
            <person name="Blein T."/>
            <person name="Jardinaud M.F."/>
            <person name="Latrasse D."/>
            <person name="Zouine M."/>
            <person name="Zahm M."/>
            <person name="Kreplak J."/>
            <person name="Mayjonade B."/>
            <person name="Satge C."/>
            <person name="Perez M."/>
            <person name="Cauet S."/>
            <person name="Marande W."/>
            <person name="Chantry-Darmon C."/>
            <person name="Lopez-Roques C."/>
            <person name="Bouchez O."/>
            <person name="Berard A."/>
            <person name="Debelle F."/>
            <person name="Munos S."/>
            <person name="Bendahmane A."/>
            <person name="Berges H."/>
            <person name="Niebel A."/>
            <person name="Buitink J."/>
            <person name="Frugier F."/>
            <person name="Benhamed M."/>
            <person name="Crespi M."/>
            <person name="Gouzy J."/>
            <person name="Gamas P."/>
        </authorList>
    </citation>
    <scope>NUCLEOTIDE SEQUENCE [LARGE SCALE GENOMIC DNA]</scope>
    <source>
        <strain evidence="7">cv. Jemalong A17</strain>
    </source>
</reference>
<sequence length="268" mass="30993">MKLNPFIFRSLFAKPIQTPSILHKCFSFSTTNHPTKSSSHYFDDVVPGTSSVYNHALKFQRPATIRWKPRLENSASFIGSVAREVKHVNSKFGDFGVYTTLRVQKPDRSPFWVLLMMWNNVAEIAYEHLKPNDLICVSGYLDSFDGNSDLGYKLMVKELNFVARSLGYEDHEKEHKFEGAKAGNQNYGNPLHLWQVFFANPNEWWDQRKNKLNPKQPDFKHKDTGEALWLSKHNPPWVTKQLKLLDSKFSEGGFAGCRSRVTSWVYDE</sequence>
<dbReference type="InterPro" id="IPR012340">
    <property type="entry name" value="NA-bd_OB-fold"/>
</dbReference>
<accession>G7I4I3</accession>